<feature type="coiled-coil region" evidence="1">
    <location>
        <begin position="127"/>
        <end position="169"/>
    </location>
</feature>
<feature type="compositionally biased region" description="Polar residues" evidence="2">
    <location>
        <begin position="112"/>
        <end position="125"/>
    </location>
</feature>
<evidence type="ECO:0000313" key="5">
    <source>
        <dbReference type="Proteomes" id="UP000218418"/>
    </source>
</evidence>
<feature type="region of interest" description="Disordered" evidence="2">
    <location>
        <begin position="104"/>
        <end position="127"/>
    </location>
</feature>
<evidence type="ECO:0000313" key="4">
    <source>
        <dbReference type="EMBL" id="BAY81940.1"/>
    </source>
</evidence>
<evidence type="ECO:0000259" key="3">
    <source>
        <dbReference type="Pfam" id="PF02195"/>
    </source>
</evidence>
<name>A0A1Z4LL35_9CYAN</name>
<evidence type="ECO:0000256" key="1">
    <source>
        <dbReference type="SAM" id="Coils"/>
    </source>
</evidence>
<keyword evidence="5" id="KW-1185">Reference proteome</keyword>
<keyword evidence="1" id="KW-0175">Coiled coil</keyword>
<dbReference type="CDD" id="cd16387">
    <property type="entry name" value="ParB_N_Srx"/>
    <property type="match status" value="1"/>
</dbReference>
<evidence type="ECO:0000256" key="2">
    <source>
        <dbReference type="SAM" id="MobiDB-lite"/>
    </source>
</evidence>
<dbReference type="EMBL" id="AP018227">
    <property type="protein sequence ID" value="BAY81940.1"/>
    <property type="molecule type" value="Genomic_DNA"/>
</dbReference>
<protein>
    <recommendedName>
        <fullName evidence="3">ParB-like N-terminal domain-containing protein</fullName>
    </recommendedName>
</protein>
<reference evidence="4 5" key="1">
    <citation type="submission" date="2017-06" db="EMBL/GenBank/DDBJ databases">
        <title>Genome sequencing of cyanobaciteial culture collection at National Institute for Environmental Studies (NIES).</title>
        <authorList>
            <person name="Hirose Y."/>
            <person name="Shimura Y."/>
            <person name="Fujisawa T."/>
            <person name="Nakamura Y."/>
            <person name="Kawachi M."/>
        </authorList>
    </citation>
    <scope>NUCLEOTIDE SEQUENCE [LARGE SCALE GENOMIC DNA]</scope>
    <source>
        <strain evidence="4 5">NIES-267</strain>
    </source>
</reference>
<sequence>MMDFSLVDVKSITSDVPRSNFAEADLENLADIILESEGIIRPVVVKATGIESFSVVDGHFEYYAALRAKEKDARKGEMVNAFVISPKLEDLVVKQAEILRGEEPSEQPVKIVSNTSDSPKISHTSNTDKIESRLQNLELRLEKQINDLNSIIRQERETTDEELKQIKNQIPQPSHPLTLINTLDENELALKLKRSKISKSEKLAKAIIDAREKKTNNKFTDYRDVFNSVRSLGIKGILGEITMFNIIDELS</sequence>
<dbReference type="Proteomes" id="UP000218418">
    <property type="component" value="Chromosome"/>
</dbReference>
<dbReference type="AlphaFoldDB" id="A0A1Z4LL35"/>
<dbReference type="InterPro" id="IPR003115">
    <property type="entry name" value="ParB_N"/>
</dbReference>
<dbReference type="OrthoDB" id="427080at2"/>
<accession>A0A1Z4LL35</accession>
<dbReference type="Gene3D" id="3.90.1530.10">
    <property type="entry name" value="Conserved hypothetical protein from pyrococcus furiosus pfu- 392566-001, ParB domain"/>
    <property type="match status" value="1"/>
</dbReference>
<dbReference type="Pfam" id="PF02195">
    <property type="entry name" value="ParB_N"/>
    <property type="match status" value="1"/>
</dbReference>
<feature type="domain" description="ParB-like N-terminal" evidence="3">
    <location>
        <begin position="7"/>
        <end position="71"/>
    </location>
</feature>
<proteinExistence type="predicted"/>
<gene>
    <name evidence="4" type="ORF">NIES267_14180</name>
</gene>
<organism evidence="4 5">
    <name type="scientific">Calothrix parasitica NIES-267</name>
    <dbReference type="NCBI Taxonomy" id="1973488"/>
    <lineage>
        <taxon>Bacteria</taxon>
        <taxon>Bacillati</taxon>
        <taxon>Cyanobacteriota</taxon>
        <taxon>Cyanophyceae</taxon>
        <taxon>Nostocales</taxon>
        <taxon>Calotrichaceae</taxon>
        <taxon>Calothrix</taxon>
    </lineage>
</organism>